<dbReference type="EMBL" id="JAPFFF010000001">
    <property type="protein sequence ID" value="KAK8899708.1"/>
    <property type="molecule type" value="Genomic_DNA"/>
</dbReference>
<dbReference type="PROSITE" id="PS50011">
    <property type="entry name" value="PROTEIN_KINASE_DOM"/>
    <property type="match status" value="1"/>
</dbReference>
<dbReference type="InterPro" id="IPR011009">
    <property type="entry name" value="Kinase-like_dom_sf"/>
</dbReference>
<dbReference type="Gene3D" id="1.10.510.10">
    <property type="entry name" value="Transferase(Phosphotransferase) domain 1"/>
    <property type="match status" value="1"/>
</dbReference>
<feature type="domain" description="Protein kinase" evidence="1">
    <location>
        <begin position="21"/>
        <end position="274"/>
    </location>
</feature>
<name>A0ABR2L8N2_9EUKA</name>
<dbReference type="PIRSF" id="PIRSF000654">
    <property type="entry name" value="Integrin-linked_kinase"/>
    <property type="match status" value="1"/>
</dbReference>
<dbReference type="SUPFAM" id="SSF56112">
    <property type="entry name" value="Protein kinase-like (PK-like)"/>
    <property type="match status" value="1"/>
</dbReference>
<dbReference type="PANTHER" id="PTHR24362">
    <property type="entry name" value="SERINE/THREONINE-PROTEIN KINASE NEK"/>
    <property type="match status" value="1"/>
</dbReference>
<evidence type="ECO:0000313" key="3">
    <source>
        <dbReference type="Proteomes" id="UP001470230"/>
    </source>
</evidence>
<dbReference type="SMART" id="SM00220">
    <property type="entry name" value="S_TKc"/>
    <property type="match status" value="1"/>
</dbReference>
<proteinExistence type="predicted"/>
<keyword evidence="3" id="KW-1185">Reference proteome</keyword>
<evidence type="ECO:0000313" key="2">
    <source>
        <dbReference type="EMBL" id="KAK8899708.1"/>
    </source>
</evidence>
<evidence type="ECO:0000259" key="1">
    <source>
        <dbReference type="PROSITE" id="PS50011"/>
    </source>
</evidence>
<comment type="caution">
    <text evidence="2">The sequence shown here is derived from an EMBL/GenBank/DDBJ whole genome shotgun (WGS) entry which is preliminary data.</text>
</comment>
<dbReference type="PROSITE" id="PS00108">
    <property type="entry name" value="PROTEIN_KINASE_ST"/>
    <property type="match status" value="1"/>
</dbReference>
<sequence length="274" mass="31194">MINTYTEDGYPINIPSTFHGYQINGFIGQGGTSIVCLVEEQSTNERYSAKIISKRDVESRNMLQLIEKEIEVMKKLNHPNIVHLKDSFTIQNNMHEEFIVIVMDYYENGNLLEYVTGHGFASEKQKKKIIKGFLLAVKYLHNNGISHGDIKAENILLSKDFSPKLCDFGYSRTSTIAGDESKNGTLYYAPPELFFQGEFDTLKADIWSVGILLYSLSELQFPFKNGDHDSIIQQIITGNLEMRPGMNQKLQKIVNICTQINPEKRPCIDDLVQI</sequence>
<dbReference type="Proteomes" id="UP001470230">
    <property type="component" value="Unassembled WGS sequence"/>
</dbReference>
<accession>A0ABR2L8N2</accession>
<dbReference type="PANTHER" id="PTHR24362:SF309">
    <property type="entry name" value="PROTEIN KINASE DOMAIN-CONTAINING PROTEIN"/>
    <property type="match status" value="1"/>
</dbReference>
<gene>
    <name evidence="2" type="ORF">M9Y10_002030</name>
</gene>
<dbReference type="Pfam" id="PF00069">
    <property type="entry name" value="Pkinase"/>
    <property type="match status" value="1"/>
</dbReference>
<dbReference type="InterPro" id="IPR008271">
    <property type="entry name" value="Ser/Thr_kinase_AS"/>
</dbReference>
<reference evidence="2 3" key="1">
    <citation type="submission" date="2024-04" db="EMBL/GenBank/DDBJ databases">
        <title>Tritrichomonas musculus Genome.</title>
        <authorList>
            <person name="Alves-Ferreira E."/>
            <person name="Grigg M."/>
            <person name="Lorenzi H."/>
            <person name="Galac M."/>
        </authorList>
    </citation>
    <scope>NUCLEOTIDE SEQUENCE [LARGE SCALE GENOMIC DNA]</scope>
    <source>
        <strain evidence="2 3">EAF2021</strain>
    </source>
</reference>
<dbReference type="PRINTS" id="PR00109">
    <property type="entry name" value="TYRKINASE"/>
</dbReference>
<organism evidence="2 3">
    <name type="scientific">Tritrichomonas musculus</name>
    <dbReference type="NCBI Taxonomy" id="1915356"/>
    <lineage>
        <taxon>Eukaryota</taxon>
        <taxon>Metamonada</taxon>
        <taxon>Parabasalia</taxon>
        <taxon>Tritrichomonadida</taxon>
        <taxon>Tritrichomonadidae</taxon>
        <taxon>Tritrichomonas</taxon>
    </lineage>
</organism>
<dbReference type="InterPro" id="IPR001245">
    <property type="entry name" value="Ser-Thr/Tyr_kinase_cat_dom"/>
</dbReference>
<dbReference type="InterPro" id="IPR000719">
    <property type="entry name" value="Prot_kinase_dom"/>
</dbReference>
<protein>
    <recommendedName>
        <fullName evidence="1">Protein kinase domain-containing protein</fullName>
    </recommendedName>
</protein>